<accession>A0A4R7FT93</accession>
<evidence type="ECO:0000313" key="3">
    <source>
        <dbReference type="Proteomes" id="UP000295344"/>
    </source>
</evidence>
<reference evidence="2 3" key="1">
    <citation type="submission" date="2019-03" db="EMBL/GenBank/DDBJ databases">
        <title>Genomic Encyclopedia of Archaeal and Bacterial Type Strains, Phase II (KMG-II): from individual species to whole genera.</title>
        <authorList>
            <person name="Goeker M."/>
        </authorList>
    </citation>
    <scope>NUCLEOTIDE SEQUENCE [LARGE SCALE GENOMIC DNA]</scope>
    <source>
        <strain evidence="2 3">DSM 24782</strain>
    </source>
</reference>
<protein>
    <submittedName>
        <fullName evidence="2">Uncharacterized protein</fullName>
    </submittedName>
</protein>
<feature type="compositionally biased region" description="Basic and acidic residues" evidence="1">
    <location>
        <begin position="145"/>
        <end position="156"/>
    </location>
</feature>
<feature type="region of interest" description="Disordered" evidence="1">
    <location>
        <begin position="142"/>
        <end position="186"/>
    </location>
</feature>
<dbReference type="AlphaFoldDB" id="A0A4R7FT93"/>
<feature type="compositionally biased region" description="Basic residues" evidence="1">
    <location>
        <begin position="177"/>
        <end position="186"/>
    </location>
</feature>
<gene>
    <name evidence="2" type="ORF">CLV52_1687</name>
</gene>
<name>A0A4R7FT93_9MICO</name>
<evidence type="ECO:0000256" key="1">
    <source>
        <dbReference type="SAM" id="MobiDB-lite"/>
    </source>
</evidence>
<dbReference type="EMBL" id="SOAM01000001">
    <property type="protein sequence ID" value="TDS81111.1"/>
    <property type="molecule type" value="Genomic_DNA"/>
</dbReference>
<keyword evidence="3" id="KW-1185">Reference proteome</keyword>
<proteinExistence type="predicted"/>
<organism evidence="2 3">
    <name type="scientific">Amnibacterium kyonggiense</name>
    <dbReference type="NCBI Taxonomy" id="595671"/>
    <lineage>
        <taxon>Bacteria</taxon>
        <taxon>Bacillati</taxon>
        <taxon>Actinomycetota</taxon>
        <taxon>Actinomycetes</taxon>
        <taxon>Micrococcales</taxon>
        <taxon>Microbacteriaceae</taxon>
        <taxon>Amnibacterium</taxon>
    </lineage>
</organism>
<comment type="caution">
    <text evidence="2">The sequence shown here is derived from an EMBL/GenBank/DDBJ whole genome shotgun (WGS) entry which is preliminary data.</text>
</comment>
<sequence length="426" mass="47165">MVSVPVHADESHPQQVATHLSVFKSDGGRQEHDLDEWCSIMVTVAVEFVFKNTPHPNWTRTDLVLSNVFASSVGAWRFRHMHGRAPAPGEVHDQVGSGSTSPERVELLRRCLQVLSALPVNATENEACAALVQGMQTDLSMPVGLDHEGSGAHEQDAAQQQDQAPDRARRAQQGSRAMRRRVRGKQRQHPFPRLVLNVRTDYAKKVVIHLGKQGLRALRAAQRAGEPLPSTEVLAEMFVEEVFAANEARRVRDRGFIISVDANNPMPSKRKHTGAWWIEYGEVWRLSESAAAFAVRMYDPSRLDQEREFGRRGGLAAAGSHHKRFTVEMVRSVAHLSIAGAAAVLGCSKRTICARRAEIRLGEARAHALAVKAAAGRTRTYRATEPVALANGLDTSWLDRMKARQGGREAWLFGGQQRARMGLLRT</sequence>
<dbReference type="Proteomes" id="UP000295344">
    <property type="component" value="Unassembled WGS sequence"/>
</dbReference>
<evidence type="ECO:0000313" key="2">
    <source>
        <dbReference type="EMBL" id="TDS81111.1"/>
    </source>
</evidence>